<sequence>MLKKIGTEPNKVSDRLQDKYDGTGQYFRFNVDRGLEDITLADWRMDSDISAHTHNYLKGKRAEISRFACSLNIDASAAKMHAAGPAHTGAENRTQRSTNATGLDALYIVRNSSDLNSEQTNSIEKVQHGRKATIADNVARDGSKQWNSISG</sequence>
<dbReference type="Proteomes" id="UP001430848">
    <property type="component" value="Unassembled WGS sequence"/>
</dbReference>
<organism evidence="2 3">
    <name type="scientific">Diaporthe eres</name>
    <name type="common">Phomopsis oblonga</name>
    <dbReference type="NCBI Taxonomy" id="83184"/>
    <lineage>
        <taxon>Eukaryota</taxon>
        <taxon>Fungi</taxon>
        <taxon>Dikarya</taxon>
        <taxon>Ascomycota</taxon>
        <taxon>Pezizomycotina</taxon>
        <taxon>Sordariomycetes</taxon>
        <taxon>Sordariomycetidae</taxon>
        <taxon>Diaporthales</taxon>
        <taxon>Diaporthaceae</taxon>
        <taxon>Diaporthe</taxon>
        <taxon>Diaporthe eres species complex</taxon>
    </lineage>
</organism>
<accession>A0ABR1NNZ9</accession>
<feature type="region of interest" description="Disordered" evidence="1">
    <location>
        <begin position="117"/>
        <end position="151"/>
    </location>
</feature>
<reference evidence="2 3" key="1">
    <citation type="submission" date="2024-02" db="EMBL/GenBank/DDBJ databases">
        <title>De novo assembly and annotation of 12 fungi associated with fruit tree decline syndrome in Ontario, Canada.</title>
        <authorList>
            <person name="Sulman M."/>
            <person name="Ellouze W."/>
            <person name="Ilyukhin E."/>
        </authorList>
    </citation>
    <scope>NUCLEOTIDE SEQUENCE [LARGE SCALE GENOMIC DNA]</scope>
    <source>
        <strain evidence="2 3">M169</strain>
    </source>
</reference>
<proteinExistence type="predicted"/>
<comment type="caution">
    <text evidence="2">The sequence shown here is derived from an EMBL/GenBank/DDBJ whole genome shotgun (WGS) entry which is preliminary data.</text>
</comment>
<name>A0ABR1NNZ9_DIAER</name>
<keyword evidence="3" id="KW-1185">Reference proteome</keyword>
<evidence type="ECO:0000313" key="2">
    <source>
        <dbReference type="EMBL" id="KAK7709266.1"/>
    </source>
</evidence>
<dbReference type="EMBL" id="JAKNSF020000172">
    <property type="protein sequence ID" value="KAK7709266.1"/>
    <property type="molecule type" value="Genomic_DNA"/>
</dbReference>
<evidence type="ECO:0000313" key="3">
    <source>
        <dbReference type="Proteomes" id="UP001430848"/>
    </source>
</evidence>
<gene>
    <name evidence="2" type="ORF">SLS63_013271</name>
</gene>
<protein>
    <submittedName>
        <fullName evidence="2">Uncharacterized protein</fullName>
    </submittedName>
</protein>
<evidence type="ECO:0000256" key="1">
    <source>
        <dbReference type="SAM" id="MobiDB-lite"/>
    </source>
</evidence>